<evidence type="ECO:0000256" key="7">
    <source>
        <dbReference type="RuleBase" id="RU363032"/>
    </source>
</evidence>
<keyword evidence="5 7" id="KW-1133">Transmembrane helix</keyword>
<proteinExistence type="inferred from homology"/>
<comment type="subcellular location">
    <subcellularLocation>
        <location evidence="1 7">Cell membrane</location>
        <topology evidence="1 7">Multi-pass membrane protein</topology>
    </subcellularLocation>
</comment>
<comment type="caution">
    <text evidence="10">The sequence shown here is derived from an EMBL/GenBank/DDBJ whole genome shotgun (WGS) entry which is preliminary data.</text>
</comment>
<dbReference type="PROSITE" id="PS50928">
    <property type="entry name" value="ABC_TM1"/>
    <property type="match status" value="1"/>
</dbReference>
<keyword evidence="2 7" id="KW-0813">Transport</keyword>
<evidence type="ECO:0000313" key="10">
    <source>
        <dbReference type="EMBL" id="MBE7699668.1"/>
    </source>
</evidence>
<dbReference type="PANTHER" id="PTHR43386">
    <property type="entry name" value="OLIGOPEPTIDE TRANSPORT SYSTEM PERMEASE PROTEIN APPC"/>
    <property type="match status" value="1"/>
</dbReference>
<keyword evidence="4 7" id="KW-0812">Transmembrane</keyword>
<feature type="transmembrane region" description="Helical" evidence="7">
    <location>
        <begin position="114"/>
        <end position="139"/>
    </location>
</feature>
<evidence type="ECO:0000313" key="11">
    <source>
        <dbReference type="Proteomes" id="UP000822993"/>
    </source>
</evidence>
<keyword evidence="6 7" id="KW-0472">Membrane</keyword>
<gene>
    <name evidence="10" type="ORF">H9623_05005</name>
</gene>
<sequence>MSIDLGGEIPAVEGSGRVVPAREEGALAPSPAGRAGETPRARRRSVSPSYVAGLVMVGLVALVGVVAIFWTPYDVGAGAAGTGGRLEGPSAQFWAGTDRLGRDLLSQLMGGATVAMTVALASVVIAGVLGITIGVVAAATTRWADVALLNVIDLMIAFPTLLLAMLIVTVRGASLTSAIVAIGISGAAVIARVTRVNAARVLREDYVTAASASGTGWWGTILRHVLPNVAPTLLVQLMLLAGGAILAEASLSYLGLGSPTALSWGRLLSAAQKSVAVQPLGAILPGLLIAWTVLGLNLLGDGIRERTDPSLRGDR</sequence>
<dbReference type="Pfam" id="PF00528">
    <property type="entry name" value="BPD_transp_1"/>
    <property type="match status" value="1"/>
</dbReference>
<evidence type="ECO:0000259" key="9">
    <source>
        <dbReference type="PROSITE" id="PS50928"/>
    </source>
</evidence>
<keyword evidence="3" id="KW-1003">Cell membrane</keyword>
<feature type="transmembrane region" description="Helical" evidence="7">
    <location>
        <begin position="174"/>
        <end position="193"/>
    </location>
</feature>
<organism evidence="10 11">
    <name type="scientific">Oerskovia douganii</name>
    <dbReference type="NCBI Taxonomy" id="2762210"/>
    <lineage>
        <taxon>Bacteria</taxon>
        <taxon>Bacillati</taxon>
        <taxon>Actinomycetota</taxon>
        <taxon>Actinomycetes</taxon>
        <taxon>Micrococcales</taxon>
        <taxon>Cellulomonadaceae</taxon>
        <taxon>Oerskovia</taxon>
    </lineage>
</organism>
<dbReference type="InterPro" id="IPR035906">
    <property type="entry name" value="MetI-like_sf"/>
</dbReference>
<dbReference type="RefSeq" id="WP_193718955.1">
    <property type="nucleotide sequence ID" value="NZ_JACSPN010000004.1"/>
</dbReference>
<dbReference type="PANTHER" id="PTHR43386:SF25">
    <property type="entry name" value="PEPTIDE ABC TRANSPORTER PERMEASE PROTEIN"/>
    <property type="match status" value="1"/>
</dbReference>
<comment type="similarity">
    <text evidence="7">Belongs to the binding-protein-dependent transport system permease family.</text>
</comment>
<evidence type="ECO:0000256" key="8">
    <source>
        <dbReference type="SAM" id="MobiDB-lite"/>
    </source>
</evidence>
<dbReference type="Gene3D" id="1.10.3720.10">
    <property type="entry name" value="MetI-like"/>
    <property type="match status" value="1"/>
</dbReference>
<dbReference type="EMBL" id="JACSPN010000004">
    <property type="protein sequence ID" value="MBE7699668.1"/>
    <property type="molecule type" value="Genomic_DNA"/>
</dbReference>
<feature type="transmembrane region" description="Helical" evidence="7">
    <location>
        <begin position="276"/>
        <end position="299"/>
    </location>
</feature>
<evidence type="ECO:0000256" key="4">
    <source>
        <dbReference type="ARBA" id="ARBA00022692"/>
    </source>
</evidence>
<dbReference type="InterPro" id="IPR050366">
    <property type="entry name" value="BP-dependent_transpt_permease"/>
</dbReference>
<accession>A0A9D5YXJ7</accession>
<feature type="transmembrane region" description="Helical" evidence="7">
    <location>
        <begin position="146"/>
        <end position="168"/>
    </location>
</feature>
<dbReference type="GO" id="GO:0055085">
    <property type="term" value="P:transmembrane transport"/>
    <property type="evidence" value="ECO:0007669"/>
    <property type="project" value="InterPro"/>
</dbReference>
<feature type="region of interest" description="Disordered" evidence="8">
    <location>
        <begin position="20"/>
        <end position="41"/>
    </location>
</feature>
<dbReference type="AlphaFoldDB" id="A0A9D5YXJ7"/>
<dbReference type="CDD" id="cd06261">
    <property type="entry name" value="TM_PBP2"/>
    <property type="match status" value="1"/>
</dbReference>
<protein>
    <submittedName>
        <fullName evidence="10">ABC transporter permease</fullName>
    </submittedName>
</protein>
<evidence type="ECO:0000256" key="5">
    <source>
        <dbReference type="ARBA" id="ARBA00022989"/>
    </source>
</evidence>
<feature type="domain" description="ABC transmembrane type-1" evidence="9">
    <location>
        <begin position="112"/>
        <end position="300"/>
    </location>
</feature>
<feature type="transmembrane region" description="Helical" evidence="7">
    <location>
        <begin position="50"/>
        <end position="70"/>
    </location>
</feature>
<dbReference type="GO" id="GO:0005886">
    <property type="term" value="C:plasma membrane"/>
    <property type="evidence" value="ECO:0007669"/>
    <property type="project" value="UniProtKB-SubCell"/>
</dbReference>
<evidence type="ECO:0000256" key="1">
    <source>
        <dbReference type="ARBA" id="ARBA00004651"/>
    </source>
</evidence>
<dbReference type="InterPro" id="IPR000515">
    <property type="entry name" value="MetI-like"/>
</dbReference>
<evidence type="ECO:0000256" key="3">
    <source>
        <dbReference type="ARBA" id="ARBA00022475"/>
    </source>
</evidence>
<evidence type="ECO:0000256" key="6">
    <source>
        <dbReference type="ARBA" id="ARBA00023136"/>
    </source>
</evidence>
<keyword evidence="11" id="KW-1185">Reference proteome</keyword>
<evidence type="ECO:0000256" key="2">
    <source>
        <dbReference type="ARBA" id="ARBA00022448"/>
    </source>
</evidence>
<dbReference type="Proteomes" id="UP000822993">
    <property type="component" value="Unassembled WGS sequence"/>
</dbReference>
<feature type="transmembrane region" description="Helical" evidence="7">
    <location>
        <begin position="233"/>
        <end position="256"/>
    </location>
</feature>
<dbReference type="SUPFAM" id="SSF161098">
    <property type="entry name" value="MetI-like"/>
    <property type="match status" value="1"/>
</dbReference>
<reference evidence="10 11" key="1">
    <citation type="submission" date="2020-08" db="EMBL/GenBank/DDBJ databases">
        <title>A Genomic Blueprint of the Chicken Gut Microbiome.</title>
        <authorList>
            <person name="Gilroy R."/>
            <person name="Ravi A."/>
            <person name="Getino M."/>
            <person name="Pursley I."/>
            <person name="Horton D.L."/>
            <person name="Alikhan N.-F."/>
            <person name="Baker D."/>
            <person name="Gharbi K."/>
            <person name="Hall N."/>
            <person name="Watson M."/>
            <person name="Adriaenssens E.M."/>
            <person name="Foster-Nyarko E."/>
            <person name="Jarju S."/>
            <person name="Secka A."/>
            <person name="Antonio M."/>
            <person name="Oren A."/>
            <person name="Chaudhuri R."/>
            <person name="La Ragione R.M."/>
            <person name="Hildebrand F."/>
            <person name="Pallen M.J."/>
        </authorList>
    </citation>
    <scope>NUCLEOTIDE SEQUENCE [LARGE SCALE GENOMIC DNA]</scope>
    <source>
        <strain evidence="10 11">Sa1BUA8</strain>
    </source>
</reference>
<name>A0A9D5YXJ7_9CELL</name>